<dbReference type="EMBL" id="FOFX01000029">
    <property type="protein sequence ID" value="SEQ22451.1"/>
    <property type="molecule type" value="Genomic_DNA"/>
</dbReference>
<proteinExistence type="predicted"/>
<dbReference type="AlphaFoldDB" id="A0A1H9E9T6"/>
<sequence>MMSKIFDKETIQARIQILAALKRATAEAKKLNSILDDMHNMLEANANKKAA</sequence>
<evidence type="ECO:0000313" key="2">
    <source>
        <dbReference type="Proteomes" id="UP000181998"/>
    </source>
</evidence>
<dbReference type="Proteomes" id="UP000181998">
    <property type="component" value="Unassembled WGS sequence"/>
</dbReference>
<gene>
    <name evidence="1" type="ORF">SAMN05421510_102923</name>
</gene>
<protein>
    <submittedName>
        <fullName evidence="1">Uncharacterized protein</fullName>
    </submittedName>
</protein>
<organism evidence="1 2">
    <name type="scientific">Nitrosomonas ureae</name>
    <dbReference type="NCBI Taxonomy" id="44577"/>
    <lineage>
        <taxon>Bacteria</taxon>
        <taxon>Pseudomonadati</taxon>
        <taxon>Pseudomonadota</taxon>
        <taxon>Betaproteobacteria</taxon>
        <taxon>Nitrosomonadales</taxon>
        <taxon>Nitrosomonadaceae</taxon>
        <taxon>Nitrosomonas</taxon>
    </lineage>
</organism>
<reference evidence="1 2" key="1">
    <citation type="submission" date="2016-10" db="EMBL/GenBank/DDBJ databases">
        <authorList>
            <person name="de Groot N.N."/>
        </authorList>
    </citation>
    <scope>NUCLEOTIDE SEQUENCE [LARGE SCALE GENOMIC DNA]</scope>
    <source>
        <strain evidence="1 2">Nm9</strain>
    </source>
</reference>
<accession>A0A1H9E9T6</accession>
<evidence type="ECO:0000313" key="1">
    <source>
        <dbReference type="EMBL" id="SEQ22451.1"/>
    </source>
</evidence>
<name>A0A1H9E9T6_9PROT</name>